<evidence type="ECO:0000313" key="3">
    <source>
        <dbReference type="EMBL" id="MCS0500595.1"/>
    </source>
</evidence>
<name>A0ABT1ZIQ0_9MICO</name>
<dbReference type="EMBL" id="JANTHX010000008">
    <property type="protein sequence ID" value="MCS0500595.1"/>
    <property type="molecule type" value="Genomic_DNA"/>
</dbReference>
<organism evidence="3 4">
    <name type="scientific">Protaetiibacter mangrovi</name>
    <dbReference type="NCBI Taxonomy" id="2970926"/>
    <lineage>
        <taxon>Bacteria</taxon>
        <taxon>Bacillati</taxon>
        <taxon>Actinomycetota</taxon>
        <taxon>Actinomycetes</taxon>
        <taxon>Micrococcales</taxon>
        <taxon>Microbacteriaceae</taxon>
        <taxon>Protaetiibacter</taxon>
    </lineage>
</organism>
<keyword evidence="1" id="KW-0472">Membrane</keyword>
<sequence length="147" mass="15317">MSRRPALADDEGSTLPLVIFFGMLGLIVVLLVTAATSLYLEKKRLFTIADGASLVGAEAFELDAVALTPDGPRPVLESADIAVAAADYLAGNPVAELEGLTLEQAFTADGRSATVTVSSVWHPPVVTMFVPEGLRVEATATARSVFG</sequence>
<evidence type="ECO:0000313" key="4">
    <source>
        <dbReference type="Proteomes" id="UP001205337"/>
    </source>
</evidence>
<keyword evidence="1" id="KW-0812">Transmembrane</keyword>
<dbReference type="Pfam" id="PF13400">
    <property type="entry name" value="Tad"/>
    <property type="match status" value="1"/>
</dbReference>
<dbReference type="RefSeq" id="WP_258799780.1">
    <property type="nucleotide sequence ID" value="NZ_JANTHX010000008.1"/>
</dbReference>
<dbReference type="Proteomes" id="UP001205337">
    <property type="component" value="Unassembled WGS sequence"/>
</dbReference>
<proteinExistence type="predicted"/>
<protein>
    <submittedName>
        <fullName evidence="3">Pilus assembly protein TadG-related protein</fullName>
    </submittedName>
</protein>
<gene>
    <name evidence="3" type="ORF">NUH29_13665</name>
</gene>
<feature type="domain" description="Putative Flp pilus-assembly TadG-like N-terminal" evidence="2">
    <location>
        <begin position="12"/>
        <end position="57"/>
    </location>
</feature>
<feature type="transmembrane region" description="Helical" evidence="1">
    <location>
        <begin position="15"/>
        <end position="40"/>
    </location>
</feature>
<evidence type="ECO:0000256" key="1">
    <source>
        <dbReference type="SAM" id="Phobius"/>
    </source>
</evidence>
<dbReference type="InterPro" id="IPR028087">
    <property type="entry name" value="Tad_N"/>
</dbReference>
<keyword evidence="4" id="KW-1185">Reference proteome</keyword>
<evidence type="ECO:0000259" key="2">
    <source>
        <dbReference type="Pfam" id="PF13400"/>
    </source>
</evidence>
<comment type="caution">
    <text evidence="3">The sequence shown here is derived from an EMBL/GenBank/DDBJ whole genome shotgun (WGS) entry which is preliminary data.</text>
</comment>
<accession>A0ABT1ZIQ0</accession>
<keyword evidence="1" id="KW-1133">Transmembrane helix</keyword>
<reference evidence="3 4" key="1">
    <citation type="submission" date="2022-08" db="EMBL/GenBank/DDBJ databases">
        <authorList>
            <person name="Li F."/>
        </authorList>
    </citation>
    <scope>NUCLEOTIDE SEQUENCE [LARGE SCALE GENOMIC DNA]</scope>
    <source>
        <strain evidence="3 4">10F1B-8-1</strain>
    </source>
</reference>